<organism evidence="2 3">
    <name type="scientific">Candidatus Pantoea varia</name>
    <dbReference type="NCBI Taxonomy" id="1881036"/>
    <lineage>
        <taxon>Bacteria</taxon>
        <taxon>Pseudomonadati</taxon>
        <taxon>Pseudomonadota</taxon>
        <taxon>Gammaproteobacteria</taxon>
        <taxon>Enterobacterales</taxon>
        <taxon>Erwiniaceae</taxon>
        <taxon>Pantoea</taxon>
    </lineage>
</organism>
<evidence type="ECO:0000259" key="1">
    <source>
        <dbReference type="Pfam" id="PF09350"/>
    </source>
</evidence>
<dbReference type="RefSeq" id="WP_090967260.1">
    <property type="nucleotide sequence ID" value="NZ_FOVG01000009.1"/>
</dbReference>
<dbReference type="Proteomes" id="UP000198968">
    <property type="component" value="Unassembled WGS sequence"/>
</dbReference>
<keyword evidence="3" id="KW-1185">Reference proteome</keyword>
<dbReference type="AlphaFoldDB" id="A0A1I5I5P7"/>
<gene>
    <name evidence="2" type="ORF">SAMN05428971_4472</name>
</gene>
<reference evidence="3" key="1">
    <citation type="submission" date="2016-10" db="EMBL/GenBank/DDBJ databases">
        <authorList>
            <person name="Varghese N."/>
            <person name="Submissions S."/>
        </authorList>
    </citation>
    <scope>NUCLEOTIDE SEQUENCE [LARGE SCALE GENOMIC DNA]</scope>
    <source>
        <strain evidence="3">OV426</strain>
    </source>
</reference>
<protein>
    <recommendedName>
        <fullName evidence="1">DnaJ homologue subfamily C member 28 conserved domain-containing protein</fullName>
    </recommendedName>
</protein>
<dbReference type="OrthoDB" id="9798476at2"/>
<dbReference type="InterPro" id="IPR052573">
    <property type="entry name" value="DnaJ_C_subfamily_28"/>
</dbReference>
<dbReference type="Pfam" id="PF09350">
    <property type="entry name" value="DJC28_CD"/>
    <property type="match status" value="1"/>
</dbReference>
<dbReference type="NCBIfam" id="NF007572">
    <property type="entry name" value="PRK10203.1"/>
    <property type="match status" value="1"/>
</dbReference>
<dbReference type="EMBL" id="FOVG01000009">
    <property type="protein sequence ID" value="SFO55895.1"/>
    <property type="molecule type" value="Genomic_DNA"/>
</dbReference>
<evidence type="ECO:0000313" key="3">
    <source>
        <dbReference type="Proteomes" id="UP000198968"/>
    </source>
</evidence>
<dbReference type="PANTHER" id="PTHR39158">
    <property type="entry name" value="OS08G0560600 PROTEIN"/>
    <property type="match status" value="1"/>
</dbReference>
<name>A0A1I5I5P7_9GAMM</name>
<evidence type="ECO:0000313" key="2">
    <source>
        <dbReference type="EMBL" id="SFO55895.1"/>
    </source>
</evidence>
<accession>A0A1I5I5P7</accession>
<sequence>MWLVDELAEQHIKAALEKGELSNLPGAGKPLLLDDDSHVPPELRAGYRLLKNSGYLPPELELRREAMEVNDLIRQLDPEDHRYQDHCHRLQVLELRLRQAGMSTDFLHGSYSTAIQHRFREEE</sequence>
<feature type="domain" description="DnaJ homologue subfamily C member 28 conserved" evidence="1">
    <location>
        <begin position="7"/>
        <end position="74"/>
    </location>
</feature>
<dbReference type="PANTHER" id="PTHR39158:SF1">
    <property type="entry name" value="DNAJ HOMOLOG SUBFAMILY C MEMBER 28"/>
    <property type="match status" value="1"/>
</dbReference>
<dbReference type="InterPro" id="IPR018961">
    <property type="entry name" value="DnaJ_homolog_subfam-C_membr-28"/>
</dbReference>
<proteinExistence type="predicted"/>